<dbReference type="InterPro" id="IPR011009">
    <property type="entry name" value="Kinase-like_dom_sf"/>
</dbReference>
<dbReference type="Proteomes" id="UP000248817">
    <property type="component" value="Unassembled WGS sequence"/>
</dbReference>
<dbReference type="Gene3D" id="1.10.510.10">
    <property type="entry name" value="Transferase(Phosphotransferase) domain 1"/>
    <property type="match status" value="1"/>
</dbReference>
<evidence type="ECO:0008006" key="3">
    <source>
        <dbReference type="Google" id="ProtNLM"/>
    </source>
</evidence>
<evidence type="ECO:0000313" key="2">
    <source>
        <dbReference type="Proteomes" id="UP000248817"/>
    </source>
</evidence>
<keyword evidence="2" id="KW-1185">Reference proteome</keyword>
<reference evidence="1 2" key="1">
    <citation type="submission" date="2018-02" db="EMBL/GenBank/DDBJ databases">
        <title>The genomes of Aspergillus section Nigri reveals drivers in fungal speciation.</title>
        <authorList>
            <consortium name="DOE Joint Genome Institute"/>
            <person name="Vesth T.C."/>
            <person name="Nybo J."/>
            <person name="Theobald S."/>
            <person name="Brandl J."/>
            <person name="Frisvad J.C."/>
            <person name="Nielsen K.F."/>
            <person name="Lyhne E.K."/>
            <person name="Kogle M.E."/>
            <person name="Kuo A."/>
            <person name="Riley R."/>
            <person name="Clum A."/>
            <person name="Nolan M."/>
            <person name="Lipzen A."/>
            <person name="Salamov A."/>
            <person name="Henrissat B."/>
            <person name="Wiebenga A."/>
            <person name="De vries R.P."/>
            <person name="Grigoriev I.V."/>
            <person name="Mortensen U.H."/>
            <person name="Andersen M.R."/>
            <person name="Baker S.E."/>
        </authorList>
    </citation>
    <scope>NUCLEOTIDE SEQUENCE [LARGE SCALE GENOMIC DNA]</scope>
    <source>
        <strain evidence="1 2">CBS 114.80</strain>
    </source>
</reference>
<accession>A0A2V5INA6</accession>
<dbReference type="SUPFAM" id="SSF56112">
    <property type="entry name" value="Protein kinase-like (PK-like)"/>
    <property type="match status" value="1"/>
</dbReference>
<evidence type="ECO:0000313" key="1">
    <source>
        <dbReference type="EMBL" id="PYI35764.1"/>
    </source>
</evidence>
<dbReference type="Pfam" id="PF06293">
    <property type="entry name" value="Kdo"/>
    <property type="match status" value="1"/>
</dbReference>
<organism evidence="1 2">
    <name type="scientific">Aspergillus indologenus CBS 114.80</name>
    <dbReference type="NCBI Taxonomy" id="1450541"/>
    <lineage>
        <taxon>Eukaryota</taxon>
        <taxon>Fungi</taxon>
        <taxon>Dikarya</taxon>
        <taxon>Ascomycota</taxon>
        <taxon>Pezizomycotina</taxon>
        <taxon>Eurotiomycetes</taxon>
        <taxon>Eurotiomycetidae</taxon>
        <taxon>Eurotiales</taxon>
        <taxon>Aspergillaceae</taxon>
        <taxon>Aspergillus</taxon>
        <taxon>Aspergillus subgen. Circumdati</taxon>
    </lineage>
</organism>
<sequence>MTAIALSEISFIEQLRSSSVSCIFHVLWRDKQCILKVYHATEPSPSDPPNRVIDPFTCESTAFTRLQKSGICDLGYVPEFYGIVTRIQPADYLPYLKDFLEDSLDPNAVLLEHIPDMGSVTLSNLSEVRIHKLRHILSEIHRIGIYHGDPYPRNMMIQEASGRVLWIDFDRAQTFTPEALKPVHFNWLEQESEMMDYFVKALVTLQYTGILLLALY</sequence>
<name>A0A2V5INA6_9EURO</name>
<gene>
    <name evidence="1" type="ORF">BP00DRAFT_219392</name>
</gene>
<dbReference type="AlphaFoldDB" id="A0A2V5INA6"/>
<protein>
    <recommendedName>
        <fullName evidence="3">Protein kinase domain-containing protein</fullName>
    </recommendedName>
</protein>
<dbReference type="EMBL" id="KZ825468">
    <property type="protein sequence ID" value="PYI35764.1"/>
    <property type="molecule type" value="Genomic_DNA"/>
</dbReference>
<proteinExistence type="predicted"/>